<keyword evidence="2" id="KW-0732">Signal</keyword>
<feature type="signal peptide" evidence="2">
    <location>
        <begin position="1"/>
        <end position="24"/>
    </location>
</feature>
<evidence type="ECO:0008006" key="5">
    <source>
        <dbReference type="Google" id="ProtNLM"/>
    </source>
</evidence>
<dbReference type="PROSITE" id="PS51257">
    <property type="entry name" value="PROKAR_LIPOPROTEIN"/>
    <property type="match status" value="1"/>
</dbReference>
<evidence type="ECO:0000256" key="1">
    <source>
        <dbReference type="SAM" id="MobiDB-lite"/>
    </source>
</evidence>
<dbReference type="RefSeq" id="WP_330797314.1">
    <property type="nucleotide sequence ID" value="NZ_JAZEWV010000016.1"/>
</dbReference>
<reference evidence="3 4" key="1">
    <citation type="submission" date="2023-12" db="EMBL/GenBank/DDBJ databases">
        <title>Streptomyces sp. V4-01.</title>
        <authorList>
            <person name="Somphong A."/>
            <person name="Phongsopitanun W."/>
        </authorList>
    </citation>
    <scope>NUCLEOTIDE SEQUENCE [LARGE SCALE GENOMIC DNA]</scope>
    <source>
        <strain evidence="3 4">V4-01</strain>
    </source>
</reference>
<proteinExistence type="predicted"/>
<evidence type="ECO:0000313" key="4">
    <source>
        <dbReference type="Proteomes" id="UP001344658"/>
    </source>
</evidence>
<gene>
    <name evidence="3" type="ORF">V2S66_20355</name>
</gene>
<sequence>MRRSLHHPLKTAAACALPVLLLTAACSGGSGDADGKGGASPSAAATLAGHAPLTVQQLSRALVTDADLPGWVVQQSSQDDGVQTTAPEAFDPDALGAQGDSGGPSVMHADKPQCQPLADVASTRPAIHRMATVGAAFAQQTAGGATPDTVNQMLVASHAPGDAQKVMDGVLSALRTCTSFTGADGTGQHTPFTIGRGPAVAVGDASVAYLMTDTSDKKTGAALVTVVRTGDTITSYLSTRPKGGAGPVPLAVAREQAAKLKAALAARK</sequence>
<keyword evidence="4" id="KW-1185">Reference proteome</keyword>
<dbReference type="Proteomes" id="UP001344658">
    <property type="component" value="Unassembled WGS sequence"/>
</dbReference>
<organism evidence="3 4">
    <name type="scientific">Actinacidiphila polyblastidii</name>
    <dbReference type="NCBI Taxonomy" id="3110430"/>
    <lineage>
        <taxon>Bacteria</taxon>
        <taxon>Bacillati</taxon>
        <taxon>Actinomycetota</taxon>
        <taxon>Actinomycetes</taxon>
        <taxon>Kitasatosporales</taxon>
        <taxon>Streptomycetaceae</taxon>
        <taxon>Actinacidiphila</taxon>
    </lineage>
</organism>
<evidence type="ECO:0000256" key="2">
    <source>
        <dbReference type="SAM" id="SignalP"/>
    </source>
</evidence>
<name>A0ABU7PET1_9ACTN</name>
<protein>
    <recommendedName>
        <fullName evidence="5">PknH-like extracellular domain-containing protein</fullName>
    </recommendedName>
</protein>
<dbReference type="EMBL" id="JAZEWV010000016">
    <property type="protein sequence ID" value="MEE4544320.1"/>
    <property type="molecule type" value="Genomic_DNA"/>
</dbReference>
<feature type="chain" id="PRO_5045412658" description="PknH-like extracellular domain-containing protein" evidence="2">
    <location>
        <begin position="25"/>
        <end position="268"/>
    </location>
</feature>
<feature type="region of interest" description="Disordered" evidence="1">
    <location>
        <begin position="75"/>
        <end position="111"/>
    </location>
</feature>
<comment type="caution">
    <text evidence="3">The sequence shown here is derived from an EMBL/GenBank/DDBJ whole genome shotgun (WGS) entry which is preliminary data.</text>
</comment>
<accession>A0ABU7PET1</accession>
<evidence type="ECO:0000313" key="3">
    <source>
        <dbReference type="EMBL" id="MEE4544320.1"/>
    </source>
</evidence>